<accession>A0ABR8G036</accession>
<dbReference type="RefSeq" id="WP_190969297.1">
    <property type="nucleotide sequence ID" value="NZ_JACJTB010000029.1"/>
</dbReference>
<feature type="domain" description="Nif11" evidence="1">
    <location>
        <begin position="36"/>
        <end position="76"/>
    </location>
</feature>
<evidence type="ECO:0000313" key="2">
    <source>
        <dbReference type="EMBL" id="MBD2596575.1"/>
    </source>
</evidence>
<proteinExistence type="predicted"/>
<dbReference type="EMBL" id="JACJTB010000029">
    <property type="protein sequence ID" value="MBD2596575.1"/>
    <property type="molecule type" value="Genomic_DNA"/>
</dbReference>
<dbReference type="Pfam" id="PF07862">
    <property type="entry name" value="Nif11"/>
    <property type="match status" value="2"/>
</dbReference>
<organism evidence="2 3">
    <name type="scientific">Nostoc spongiaeforme FACHB-130</name>
    <dbReference type="NCBI Taxonomy" id="1357510"/>
    <lineage>
        <taxon>Bacteria</taxon>
        <taxon>Bacillati</taxon>
        <taxon>Cyanobacteriota</taxon>
        <taxon>Cyanophyceae</taxon>
        <taxon>Nostocales</taxon>
        <taxon>Nostocaceae</taxon>
        <taxon>Nostoc</taxon>
    </lineage>
</organism>
<protein>
    <submittedName>
        <fullName evidence="2">Nif11 family protein</fullName>
    </submittedName>
</protein>
<feature type="domain" description="Nif11" evidence="1">
    <location>
        <begin position="86"/>
        <end position="130"/>
    </location>
</feature>
<sequence>MYYQLWNLFLSEDKYFYWKEKVKLQPKFDHFIWQKIIDFLSLVEQNFFLSTQLEKIDSIEAFLLLAKENGYKFTQEAVAWFVITRKQIWDLLDTAQKIPSLKEQLLAAKNPQQFIKIAAEHRFHFSIEELAWLLTEVKCSPELVSLNNSVGEILTASNYGRIEIGYWIWLAEDWGIVPPFCHLRKSDNFVGENIRNPFFLDRCFLPKSYFTQRLMSVV</sequence>
<evidence type="ECO:0000313" key="3">
    <source>
        <dbReference type="Proteomes" id="UP000603457"/>
    </source>
</evidence>
<name>A0ABR8G036_9NOSO</name>
<evidence type="ECO:0000259" key="1">
    <source>
        <dbReference type="Pfam" id="PF07862"/>
    </source>
</evidence>
<gene>
    <name evidence="2" type="ORF">H6G74_19885</name>
</gene>
<dbReference type="InterPro" id="IPR012903">
    <property type="entry name" value="Nif11"/>
</dbReference>
<comment type="caution">
    <text evidence="2">The sequence shown here is derived from an EMBL/GenBank/DDBJ whole genome shotgun (WGS) entry which is preliminary data.</text>
</comment>
<keyword evidence="3" id="KW-1185">Reference proteome</keyword>
<dbReference type="Proteomes" id="UP000603457">
    <property type="component" value="Unassembled WGS sequence"/>
</dbReference>
<reference evidence="2 3" key="1">
    <citation type="journal article" date="2020" name="ISME J.">
        <title>Comparative genomics reveals insights into cyanobacterial evolution and habitat adaptation.</title>
        <authorList>
            <person name="Chen M.Y."/>
            <person name="Teng W.K."/>
            <person name="Zhao L."/>
            <person name="Hu C.X."/>
            <person name="Zhou Y.K."/>
            <person name="Han B.P."/>
            <person name="Song L.R."/>
            <person name="Shu W.S."/>
        </authorList>
    </citation>
    <scope>NUCLEOTIDE SEQUENCE [LARGE SCALE GENOMIC DNA]</scope>
    <source>
        <strain evidence="2 3">FACHB-130</strain>
    </source>
</reference>